<evidence type="ECO:0000313" key="3">
    <source>
        <dbReference type="Proteomes" id="UP001141434"/>
    </source>
</evidence>
<dbReference type="EMBL" id="JAPMSZ010000005">
    <property type="protein sequence ID" value="KAJ5101264.1"/>
    <property type="molecule type" value="Genomic_DNA"/>
</dbReference>
<evidence type="ECO:0000313" key="2">
    <source>
        <dbReference type="EMBL" id="KAJ5101264.1"/>
    </source>
</evidence>
<comment type="caution">
    <text evidence="2">The sequence shown here is derived from an EMBL/GenBank/DDBJ whole genome shotgun (WGS) entry which is preliminary data.</text>
</comment>
<organism evidence="2 3">
    <name type="scientific">Penicillium alfredii</name>
    <dbReference type="NCBI Taxonomy" id="1506179"/>
    <lineage>
        <taxon>Eukaryota</taxon>
        <taxon>Fungi</taxon>
        <taxon>Dikarya</taxon>
        <taxon>Ascomycota</taxon>
        <taxon>Pezizomycotina</taxon>
        <taxon>Eurotiomycetes</taxon>
        <taxon>Eurotiomycetidae</taxon>
        <taxon>Eurotiales</taxon>
        <taxon>Aspergillaceae</taxon>
        <taxon>Penicillium</taxon>
    </lineage>
</organism>
<protein>
    <submittedName>
        <fullName evidence="2">Uncharacterized protein</fullName>
    </submittedName>
</protein>
<dbReference type="Gene3D" id="3.50.50.60">
    <property type="entry name" value="FAD/NAD(P)-binding domain"/>
    <property type="match status" value="1"/>
</dbReference>
<reference evidence="2" key="1">
    <citation type="submission" date="2022-11" db="EMBL/GenBank/DDBJ databases">
        <authorList>
            <person name="Petersen C."/>
        </authorList>
    </citation>
    <scope>NUCLEOTIDE SEQUENCE</scope>
    <source>
        <strain evidence="2">IBT 34128</strain>
    </source>
</reference>
<sequence>MANSVPADRNLLKEPSYPSNCLHFIRSYATDSTTQRINIPVCLNVIIVGAGLGGLATAIALARNHSVTIYEQANQLAEA</sequence>
<dbReference type="RefSeq" id="XP_056512095.1">
    <property type="nucleotide sequence ID" value="XM_056654068.1"/>
</dbReference>
<keyword evidence="1" id="KW-1133">Transmembrane helix</keyword>
<dbReference type="InterPro" id="IPR036188">
    <property type="entry name" value="FAD/NAD-bd_sf"/>
</dbReference>
<accession>A0A9W9KCI1</accession>
<keyword evidence="1" id="KW-0472">Membrane</keyword>
<dbReference type="Proteomes" id="UP001141434">
    <property type="component" value="Unassembled WGS sequence"/>
</dbReference>
<dbReference type="SUPFAM" id="SSF51905">
    <property type="entry name" value="FAD/NAD(P)-binding domain"/>
    <property type="match status" value="1"/>
</dbReference>
<dbReference type="GeneID" id="81393236"/>
<evidence type="ECO:0000256" key="1">
    <source>
        <dbReference type="SAM" id="Phobius"/>
    </source>
</evidence>
<feature type="transmembrane region" description="Helical" evidence="1">
    <location>
        <begin position="37"/>
        <end position="62"/>
    </location>
</feature>
<keyword evidence="3" id="KW-1185">Reference proteome</keyword>
<dbReference type="Pfam" id="PF13450">
    <property type="entry name" value="NAD_binding_8"/>
    <property type="match status" value="1"/>
</dbReference>
<reference evidence="2" key="2">
    <citation type="journal article" date="2023" name="IMA Fungus">
        <title>Comparative genomic study of the Penicillium genus elucidates a diverse pangenome and 15 lateral gene transfer events.</title>
        <authorList>
            <person name="Petersen C."/>
            <person name="Sorensen T."/>
            <person name="Nielsen M.R."/>
            <person name="Sondergaard T.E."/>
            <person name="Sorensen J.L."/>
            <person name="Fitzpatrick D.A."/>
            <person name="Frisvad J.C."/>
            <person name="Nielsen K.L."/>
        </authorList>
    </citation>
    <scope>NUCLEOTIDE SEQUENCE</scope>
    <source>
        <strain evidence="2">IBT 34128</strain>
    </source>
</reference>
<name>A0A9W9KCI1_9EURO</name>
<dbReference type="AlphaFoldDB" id="A0A9W9KCI1"/>
<proteinExistence type="predicted"/>
<keyword evidence="1" id="KW-0812">Transmembrane</keyword>
<gene>
    <name evidence="2" type="ORF">NUU61_003486</name>
</gene>